<evidence type="ECO:0000256" key="1">
    <source>
        <dbReference type="SAM" id="Phobius"/>
    </source>
</evidence>
<sequence length="204" mass="22749">MKTSGLPRIGVLDLISAIAFLAIWLLRDRFEYDTLRALLLWPVIFEMYLAIALFLTGWSSGFGAQGARWVWCSLCIAVYLGAAWLTGANADTPQIWTIALWLLIARAWPPPGLVPGSQPYLEWLQLGAGLTGMLWGAGFVLTMVLVLVVPGQTAQHADGSVHSTSPAWIFPLVWTPYFVAEALIRAWRESKRVHVERRRARVPH</sequence>
<dbReference type="EMBL" id="FOVF01000015">
    <property type="protein sequence ID" value="SFN33664.1"/>
    <property type="molecule type" value="Genomic_DNA"/>
</dbReference>
<evidence type="ECO:0000313" key="2">
    <source>
        <dbReference type="EMBL" id="SFN33664.1"/>
    </source>
</evidence>
<dbReference type="AlphaFoldDB" id="A0A1I4Y6H3"/>
<feature type="transmembrane region" description="Helical" evidence="1">
    <location>
        <begin position="38"/>
        <end position="57"/>
    </location>
</feature>
<feature type="transmembrane region" description="Helical" evidence="1">
    <location>
        <begin position="126"/>
        <end position="148"/>
    </location>
</feature>
<feature type="transmembrane region" description="Helical" evidence="1">
    <location>
        <begin position="69"/>
        <end position="88"/>
    </location>
</feature>
<name>A0A1I4Y6H3_9GAMM</name>
<accession>A0A1I4Y6H3</accession>
<dbReference type="RefSeq" id="WP_092408030.1">
    <property type="nucleotide sequence ID" value="NZ_FOVF01000015.1"/>
</dbReference>
<protein>
    <submittedName>
        <fullName evidence="2">Uncharacterized protein</fullName>
    </submittedName>
</protein>
<feature type="transmembrane region" description="Helical" evidence="1">
    <location>
        <begin position="9"/>
        <end position="26"/>
    </location>
</feature>
<proteinExistence type="predicted"/>
<reference evidence="2 3" key="1">
    <citation type="submission" date="2016-10" db="EMBL/GenBank/DDBJ databases">
        <authorList>
            <person name="de Groot N.N."/>
        </authorList>
    </citation>
    <scope>NUCLEOTIDE SEQUENCE [LARGE SCALE GENOMIC DNA]</scope>
    <source>
        <strain evidence="2 3">CGMCC 1.7659</strain>
    </source>
</reference>
<dbReference type="Proteomes" id="UP000198575">
    <property type="component" value="Unassembled WGS sequence"/>
</dbReference>
<keyword evidence="1" id="KW-0812">Transmembrane</keyword>
<keyword evidence="1" id="KW-0472">Membrane</keyword>
<organism evidence="2 3">
    <name type="scientific">Dokdonella immobilis</name>
    <dbReference type="NCBI Taxonomy" id="578942"/>
    <lineage>
        <taxon>Bacteria</taxon>
        <taxon>Pseudomonadati</taxon>
        <taxon>Pseudomonadota</taxon>
        <taxon>Gammaproteobacteria</taxon>
        <taxon>Lysobacterales</taxon>
        <taxon>Rhodanobacteraceae</taxon>
        <taxon>Dokdonella</taxon>
    </lineage>
</organism>
<keyword evidence="3" id="KW-1185">Reference proteome</keyword>
<keyword evidence="1" id="KW-1133">Transmembrane helix</keyword>
<gene>
    <name evidence="2" type="ORF">SAMN05216289_11545</name>
</gene>
<dbReference type="STRING" id="578942.SAMN05216289_11545"/>
<evidence type="ECO:0000313" key="3">
    <source>
        <dbReference type="Proteomes" id="UP000198575"/>
    </source>
</evidence>